<accession>W2T817</accession>
<feature type="non-terminal residue" evidence="2">
    <location>
        <position position="1"/>
    </location>
</feature>
<feature type="compositionally biased region" description="Pro residues" evidence="1">
    <location>
        <begin position="83"/>
        <end position="99"/>
    </location>
</feature>
<gene>
    <name evidence="2" type="ORF">NECAME_18243</name>
</gene>
<proteinExistence type="predicted"/>
<keyword evidence="3" id="KW-1185">Reference proteome</keyword>
<dbReference type="PANTHER" id="PTHR36514">
    <property type="entry name" value="PROTEIN CBG00436"/>
    <property type="match status" value="1"/>
</dbReference>
<evidence type="ECO:0000256" key="1">
    <source>
        <dbReference type="SAM" id="MobiDB-lite"/>
    </source>
</evidence>
<protein>
    <submittedName>
        <fullName evidence="2">Uncharacterized protein</fullName>
    </submittedName>
</protein>
<sequence>GDEQVTPAPSEAPAEEAPAEQPPVAVEQPSPDCAETPAPAEPSGYRSKRSANSYGDEPVGAAPAGAPVETVPAEQEPVSVAQPAPPPETAPAPAQPSGY</sequence>
<evidence type="ECO:0000313" key="2">
    <source>
        <dbReference type="EMBL" id="ETN78165.1"/>
    </source>
</evidence>
<dbReference type="EMBL" id="KI660039">
    <property type="protein sequence ID" value="ETN78165.1"/>
    <property type="molecule type" value="Genomic_DNA"/>
</dbReference>
<evidence type="ECO:0000313" key="3">
    <source>
        <dbReference type="Proteomes" id="UP000053676"/>
    </source>
</evidence>
<organism evidence="2 3">
    <name type="scientific">Necator americanus</name>
    <name type="common">Human hookworm</name>
    <dbReference type="NCBI Taxonomy" id="51031"/>
    <lineage>
        <taxon>Eukaryota</taxon>
        <taxon>Metazoa</taxon>
        <taxon>Ecdysozoa</taxon>
        <taxon>Nematoda</taxon>
        <taxon>Chromadorea</taxon>
        <taxon>Rhabditida</taxon>
        <taxon>Rhabditina</taxon>
        <taxon>Rhabditomorpha</taxon>
        <taxon>Strongyloidea</taxon>
        <taxon>Ancylostomatidae</taxon>
        <taxon>Bunostominae</taxon>
        <taxon>Necator</taxon>
    </lineage>
</organism>
<dbReference type="KEGG" id="nai:NECAME_18243"/>
<reference evidence="3" key="1">
    <citation type="journal article" date="2014" name="Nat. Genet.">
        <title>Genome of the human hookworm Necator americanus.</title>
        <authorList>
            <person name="Tang Y.T."/>
            <person name="Gao X."/>
            <person name="Rosa B.A."/>
            <person name="Abubucker S."/>
            <person name="Hallsworth-Pepin K."/>
            <person name="Martin J."/>
            <person name="Tyagi R."/>
            <person name="Heizer E."/>
            <person name="Zhang X."/>
            <person name="Bhonagiri-Palsikar V."/>
            <person name="Minx P."/>
            <person name="Warren W.C."/>
            <person name="Wang Q."/>
            <person name="Zhan B."/>
            <person name="Hotez P.J."/>
            <person name="Sternberg P.W."/>
            <person name="Dougall A."/>
            <person name="Gaze S.T."/>
            <person name="Mulvenna J."/>
            <person name="Sotillo J."/>
            <person name="Ranganathan S."/>
            <person name="Rabelo E.M."/>
            <person name="Wilson R.K."/>
            <person name="Felgner P.L."/>
            <person name="Bethony J."/>
            <person name="Hawdon J.M."/>
            <person name="Gasser R.B."/>
            <person name="Loukas A."/>
            <person name="Mitreva M."/>
        </authorList>
    </citation>
    <scope>NUCLEOTIDE SEQUENCE [LARGE SCALE GENOMIC DNA]</scope>
</reference>
<dbReference type="PANTHER" id="PTHR36514:SF5">
    <property type="entry name" value="ASCARIS SUUM EPICUTICLIN PROTEIN RELATED"/>
    <property type="match status" value="1"/>
</dbReference>
<name>W2T817_NECAM</name>
<dbReference type="STRING" id="51031.W2T817"/>
<feature type="region of interest" description="Disordered" evidence="1">
    <location>
        <begin position="1"/>
        <end position="99"/>
    </location>
</feature>
<feature type="compositionally biased region" description="Low complexity" evidence="1">
    <location>
        <begin position="55"/>
        <end position="74"/>
    </location>
</feature>
<dbReference type="Proteomes" id="UP000053676">
    <property type="component" value="Unassembled WGS sequence"/>
</dbReference>
<dbReference type="AlphaFoldDB" id="W2T817"/>